<dbReference type="EMBL" id="VSSQ01130321">
    <property type="protein sequence ID" value="MPN58044.1"/>
    <property type="molecule type" value="Genomic_DNA"/>
</dbReference>
<organism evidence="2">
    <name type="scientific">bioreactor metagenome</name>
    <dbReference type="NCBI Taxonomy" id="1076179"/>
    <lineage>
        <taxon>unclassified sequences</taxon>
        <taxon>metagenomes</taxon>
        <taxon>ecological metagenomes</taxon>
    </lineage>
</organism>
<proteinExistence type="predicted"/>
<gene>
    <name evidence="2" type="ORF">SDC9_205741</name>
</gene>
<accession>A0A645JCB9</accession>
<dbReference type="AlphaFoldDB" id="A0A645JCB9"/>
<protein>
    <submittedName>
        <fullName evidence="2">Uncharacterized protein</fullName>
    </submittedName>
</protein>
<evidence type="ECO:0000256" key="1">
    <source>
        <dbReference type="SAM" id="MobiDB-lite"/>
    </source>
</evidence>
<reference evidence="2" key="1">
    <citation type="submission" date="2019-08" db="EMBL/GenBank/DDBJ databases">
        <authorList>
            <person name="Kucharzyk K."/>
            <person name="Murdoch R.W."/>
            <person name="Higgins S."/>
            <person name="Loffler F."/>
        </authorList>
    </citation>
    <scope>NUCLEOTIDE SEQUENCE</scope>
</reference>
<evidence type="ECO:0000313" key="2">
    <source>
        <dbReference type="EMBL" id="MPN58044.1"/>
    </source>
</evidence>
<feature type="region of interest" description="Disordered" evidence="1">
    <location>
        <begin position="125"/>
        <end position="172"/>
    </location>
</feature>
<sequence length="172" mass="19362">MDDFHITRPTSVADQTVQIRIPGRPDHGCHPVFEDCSQCTPGEFPVPKMRCHENRPRAVLGLFQSLQTALPAVFEVNQRLEFIRVAFDPEEFAQGQEQILDASQSGRTDFFFAHFRESRADILNAERSESGQMIHDPSDPPRKRRKGTSLHGTDQTADPEGAEIFKPGADVF</sequence>
<name>A0A645JCB9_9ZZZZ</name>
<comment type="caution">
    <text evidence="2">The sequence shown here is derived from an EMBL/GenBank/DDBJ whole genome shotgun (WGS) entry which is preliminary data.</text>
</comment>